<reference evidence="1" key="1">
    <citation type="submission" date="2022-05" db="EMBL/GenBank/DDBJ databases">
        <authorList>
            <person name="Friedrich I."/>
            <person name="Poehlein A."/>
            <person name="Schneider D."/>
            <person name="Hertel R."/>
            <person name="Daniel R."/>
        </authorList>
    </citation>
    <scope>NUCLEOTIDE SEQUENCE</scope>
</reference>
<evidence type="ECO:0000313" key="2">
    <source>
        <dbReference type="Proteomes" id="UP001056685"/>
    </source>
</evidence>
<name>A0A9E7MP68_9CAUD</name>
<keyword evidence="2" id="KW-1185">Reference proteome</keyword>
<gene>
    <name evidence="1" type="ORF">KABACHOK_01740</name>
</gene>
<proteinExistence type="predicted"/>
<dbReference type="Proteomes" id="UP001056685">
    <property type="component" value="Segment"/>
</dbReference>
<organism evidence="1 2">
    <name type="scientific">Brevundimonas phage vB_BpoS-Kabachok</name>
    <dbReference type="NCBI Taxonomy" id="2948600"/>
    <lineage>
        <taxon>Viruses</taxon>
        <taxon>Duplodnaviria</taxon>
        <taxon>Heunggongvirae</taxon>
        <taxon>Uroviricota</taxon>
        <taxon>Caudoviricetes</taxon>
        <taxon>Jeanschmidtviridae</taxon>
        <taxon>Marchewkavirus</taxon>
        <taxon>Marchewkavirus kabachok</taxon>
    </lineage>
</organism>
<evidence type="ECO:0000313" key="1">
    <source>
        <dbReference type="EMBL" id="USN14010.1"/>
    </source>
</evidence>
<dbReference type="EMBL" id="ON529852">
    <property type="protein sequence ID" value="USN14010.1"/>
    <property type="molecule type" value="Genomic_DNA"/>
</dbReference>
<accession>A0A9E7MP68</accession>
<protein>
    <submittedName>
        <fullName evidence="1">Uncharacterized protein</fullName>
    </submittedName>
</protein>
<sequence>MPREKSKAEIDNENRARAGANALRPLSAVVRHVPLIYAKPVHDLIVDAQRAVQLSEKYRAAIVNRAKGMTDVYDVMPDFEPIGSITCLSEVVRMVSDICLTDSAAFIEGLDVAFVVNSLEPFRAKQDAF</sequence>